<dbReference type="InterPro" id="IPR030950">
    <property type="entry name" value="rSAM_PoyD"/>
</dbReference>
<proteinExistence type="predicted"/>
<dbReference type="NCBIfam" id="TIGR04517">
    <property type="entry name" value="rSAM_PoyD"/>
    <property type="match status" value="1"/>
</dbReference>
<protein>
    <submittedName>
        <fullName evidence="1">Radical SAM family RiPP maturation amino acid epimerase</fullName>
    </submittedName>
</protein>
<comment type="caution">
    <text evidence="1">The sequence shown here is derived from an EMBL/GenBank/DDBJ whole genome shotgun (WGS) entry which is preliminary data.</text>
</comment>
<dbReference type="EMBL" id="JBELOE010000217">
    <property type="protein sequence ID" value="MER2492656.1"/>
    <property type="molecule type" value="Genomic_DNA"/>
</dbReference>
<dbReference type="RefSeq" id="WP_350402116.1">
    <property type="nucleotide sequence ID" value="NZ_JBELOE010000217.1"/>
</dbReference>
<evidence type="ECO:0000313" key="2">
    <source>
        <dbReference type="Proteomes" id="UP001467690"/>
    </source>
</evidence>
<reference evidence="1 2" key="1">
    <citation type="submission" date="2024-06" db="EMBL/GenBank/DDBJ databases">
        <authorList>
            <person name="Chen R.Y."/>
        </authorList>
    </citation>
    <scope>NUCLEOTIDE SEQUENCE [LARGE SCALE GENOMIC DNA]</scope>
    <source>
        <strain evidence="1 2">D2</strain>
    </source>
</reference>
<dbReference type="Proteomes" id="UP001467690">
    <property type="component" value="Unassembled WGS sequence"/>
</dbReference>
<gene>
    <name evidence="1" type="ORF">ABS311_12290</name>
</gene>
<name>A0ABV1RIT2_9ALTE</name>
<sequence>METKDKSSFKSVLEPFRFEKVIAQFSTSELNKVSQIKRFFELYQGDEHFREQVNDNSISESYVNYLKDIGIQFKISDITVLWQLSSDYFETLSEYKKLVFSQKNTDEVYAKLAKYPLLALWFRYSTLKEYSLTKFVQLMNESPWPSYNVKFESWRKRRIKNIHNELGNYGRSLDHPVVAIELAQGCSVGCNFCAYDAKKLETVFDYTNPENVTLFRQVATSIYEQLGELAGGALLYYSTEPLDNPNYLSFLKEYESVTGYVLCTATAGCDNESQLSELIDYYTSKKKPWPRLSVISKGVLRRVHRAFSPEALSNVGMIMQMKLSAQEKVKGGRILAEVIDKRDNDELSANDIPQGSIACVTGFLINMVNRSIKLVSPCYTSRLWPYGYRVYDEDTFTMDNFNEVLESMIQRNMMEKIDADMLLKWRDDLSYQRIDGGFTLTSPCYTQKFVDFDIYPFLGEMLNGDGCLYRDLCDALLLNHQCDPIKVSAVLQKLFETGLFDELKHFEYKNKSTYQSEIEFTELVN</sequence>
<evidence type="ECO:0000313" key="1">
    <source>
        <dbReference type="EMBL" id="MER2492656.1"/>
    </source>
</evidence>
<accession>A0ABV1RIT2</accession>
<organism evidence="1 2">
    <name type="scientific">Catenovulum sediminis</name>
    <dbReference type="NCBI Taxonomy" id="1740262"/>
    <lineage>
        <taxon>Bacteria</taxon>
        <taxon>Pseudomonadati</taxon>
        <taxon>Pseudomonadota</taxon>
        <taxon>Gammaproteobacteria</taxon>
        <taxon>Alteromonadales</taxon>
        <taxon>Alteromonadaceae</taxon>
        <taxon>Catenovulum</taxon>
    </lineage>
</organism>
<keyword evidence="2" id="KW-1185">Reference proteome</keyword>